<dbReference type="PANTHER" id="PTHR30055:SF235">
    <property type="entry name" value="TRANSCRIPTIONAL REGULATORY PROTEIN"/>
    <property type="match status" value="1"/>
</dbReference>
<reference evidence="6" key="1">
    <citation type="submission" date="2023-07" db="EMBL/GenBank/DDBJ databases">
        <title>30 novel species of actinomycetes from the DSMZ collection.</title>
        <authorList>
            <person name="Nouioui I."/>
        </authorList>
    </citation>
    <scope>NUCLEOTIDE SEQUENCE [LARGE SCALE GENOMIC DNA]</scope>
    <source>
        <strain evidence="6">DSM 41982</strain>
    </source>
</reference>
<sequence>MAEDAETGTGQGKHAGGRRPGETRTRAAILDAARACFAERGFDGTSLRWIAETAGVDQALVHHFYGSKANLFVKALELPERLWNALGEAAAGPREGVGERLVRAHLSVWEDAVSRPALMAMVRSAAVHGDAGARLREVAGGVLARTLVPALGGADVKLRTSLVATQLIGLSLMRYVMLLEPLASADTESVVRWYGAAVQAIVDGGEGGDRGGGGSGDGGV</sequence>
<dbReference type="Gene3D" id="1.10.357.10">
    <property type="entry name" value="Tetracycline Repressor, domain 2"/>
    <property type="match status" value="1"/>
</dbReference>
<dbReference type="PRINTS" id="PR00455">
    <property type="entry name" value="HTHTETR"/>
</dbReference>
<dbReference type="Pfam" id="PF00440">
    <property type="entry name" value="TetR_N"/>
    <property type="match status" value="1"/>
</dbReference>
<dbReference type="PROSITE" id="PS50977">
    <property type="entry name" value="HTH_TETR_2"/>
    <property type="match status" value="1"/>
</dbReference>
<evidence type="ECO:0000313" key="6">
    <source>
        <dbReference type="Proteomes" id="UP001183607"/>
    </source>
</evidence>
<dbReference type="GO" id="GO:0006355">
    <property type="term" value="P:regulation of DNA-templated transcription"/>
    <property type="evidence" value="ECO:0007669"/>
    <property type="project" value="UniProtKB-ARBA"/>
</dbReference>
<evidence type="ECO:0000256" key="3">
    <source>
        <dbReference type="SAM" id="MobiDB-lite"/>
    </source>
</evidence>
<dbReference type="SUPFAM" id="SSF46689">
    <property type="entry name" value="Homeodomain-like"/>
    <property type="match status" value="1"/>
</dbReference>
<dbReference type="PANTHER" id="PTHR30055">
    <property type="entry name" value="HTH-TYPE TRANSCRIPTIONAL REGULATOR RUTR"/>
    <property type="match status" value="1"/>
</dbReference>
<dbReference type="GO" id="GO:0003677">
    <property type="term" value="F:DNA binding"/>
    <property type="evidence" value="ECO:0007669"/>
    <property type="project" value="UniProtKB-UniRule"/>
</dbReference>
<keyword evidence="1 2" id="KW-0238">DNA-binding</keyword>
<dbReference type="SUPFAM" id="SSF48498">
    <property type="entry name" value="Tetracyclin repressor-like, C-terminal domain"/>
    <property type="match status" value="1"/>
</dbReference>
<feature type="domain" description="HTH tetR-type" evidence="4">
    <location>
        <begin position="23"/>
        <end position="83"/>
    </location>
</feature>
<dbReference type="InterPro" id="IPR036271">
    <property type="entry name" value="Tet_transcr_reg_TetR-rel_C_sf"/>
</dbReference>
<evidence type="ECO:0000259" key="4">
    <source>
        <dbReference type="PROSITE" id="PS50977"/>
    </source>
</evidence>
<evidence type="ECO:0000313" key="5">
    <source>
        <dbReference type="EMBL" id="MDT0416911.1"/>
    </source>
</evidence>
<dbReference type="Proteomes" id="UP001183607">
    <property type="component" value="Unassembled WGS sequence"/>
</dbReference>
<accession>A0ABD5E670</accession>
<comment type="caution">
    <text evidence="5">The sequence shown here is derived from an EMBL/GenBank/DDBJ whole genome shotgun (WGS) entry which is preliminary data.</text>
</comment>
<dbReference type="InterPro" id="IPR009057">
    <property type="entry name" value="Homeodomain-like_sf"/>
</dbReference>
<dbReference type="InterPro" id="IPR041678">
    <property type="entry name" value="TetR_C_16"/>
</dbReference>
<proteinExistence type="predicted"/>
<dbReference type="RefSeq" id="WP_043255498.1">
    <property type="nucleotide sequence ID" value="NZ_JAVRER010000022.1"/>
</dbReference>
<dbReference type="InterPro" id="IPR050109">
    <property type="entry name" value="HTH-type_TetR-like_transc_reg"/>
</dbReference>
<protein>
    <submittedName>
        <fullName evidence="5">TetR family transcriptional regulator</fullName>
    </submittedName>
</protein>
<dbReference type="Pfam" id="PF17920">
    <property type="entry name" value="TetR_C_16"/>
    <property type="match status" value="1"/>
</dbReference>
<gene>
    <name evidence="5" type="ORF">RM574_15570</name>
</gene>
<evidence type="ECO:0000256" key="2">
    <source>
        <dbReference type="PROSITE-ProRule" id="PRU00335"/>
    </source>
</evidence>
<evidence type="ECO:0000256" key="1">
    <source>
        <dbReference type="ARBA" id="ARBA00023125"/>
    </source>
</evidence>
<feature type="region of interest" description="Disordered" evidence="3">
    <location>
        <begin position="1"/>
        <end position="24"/>
    </location>
</feature>
<feature type="DNA-binding region" description="H-T-H motif" evidence="2">
    <location>
        <begin position="46"/>
        <end position="65"/>
    </location>
</feature>
<dbReference type="InterPro" id="IPR001647">
    <property type="entry name" value="HTH_TetR"/>
</dbReference>
<dbReference type="EMBL" id="JAVRER010000022">
    <property type="protein sequence ID" value="MDT0416911.1"/>
    <property type="molecule type" value="Genomic_DNA"/>
</dbReference>
<organism evidence="5 6">
    <name type="scientific">Streptomyces evansiae</name>
    <dbReference type="NCBI Taxonomy" id="3075535"/>
    <lineage>
        <taxon>Bacteria</taxon>
        <taxon>Bacillati</taxon>
        <taxon>Actinomycetota</taxon>
        <taxon>Actinomycetes</taxon>
        <taxon>Kitasatosporales</taxon>
        <taxon>Streptomycetaceae</taxon>
        <taxon>Streptomyces</taxon>
    </lineage>
</organism>
<dbReference type="AlphaFoldDB" id="A0ABD5E670"/>
<name>A0ABD5E670_9ACTN</name>